<organism evidence="1">
    <name type="scientific">Alexandrium catenella</name>
    <name type="common">Red tide dinoflagellate</name>
    <name type="synonym">Gonyaulax catenella</name>
    <dbReference type="NCBI Taxonomy" id="2925"/>
    <lineage>
        <taxon>Eukaryota</taxon>
        <taxon>Sar</taxon>
        <taxon>Alveolata</taxon>
        <taxon>Dinophyceae</taxon>
        <taxon>Gonyaulacales</taxon>
        <taxon>Pyrocystaceae</taxon>
        <taxon>Alexandrium</taxon>
    </lineage>
</organism>
<proteinExistence type="predicted"/>
<reference evidence="1" key="1">
    <citation type="submission" date="2021-01" db="EMBL/GenBank/DDBJ databases">
        <authorList>
            <person name="Corre E."/>
            <person name="Pelletier E."/>
            <person name="Niang G."/>
            <person name="Scheremetjew M."/>
            <person name="Finn R."/>
            <person name="Kale V."/>
            <person name="Holt S."/>
            <person name="Cochrane G."/>
            <person name="Meng A."/>
            <person name="Brown T."/>
            <person name="Cohen L."/>
        </authorList>
    </citation>
    <scope>NUCLEOTIDE SEQUENCE</scope>
    <source>
        <strain evidence="1">OF101</strain>
    </source>
</reference>
<accession>A0A7S1LRZ4</accession>
<sequence>MELIFDEVMLKGFDLTFDRASAVWLAGCWPPKRYVVVDGTTRMPSGRLVVRTAGFSFVVSAYDLSLRFKQLRADIACHAGNYAIVSITEGKEGRKVSPASLLIDGEVNVHCERSWTLLCLLLGAGYPWLSRKAVSRLPDLIAYLLDTIDELQLGPGCDASWHNTVSLLPYSSRKCCEQSFAEDTWGCLVGGQFNGRVPGVKKAVEGVVCEPGMLSTGTHTAKCETLPGHYCQLSPGVCREGPMPPSIPRVVNPGWEKVHWALHTLSWADFVFTVAFWWTIALLSRCLCCQPSQCEEHNKYLPFFSASA</sequence>
<gene>
    <name evidence="1" type="ORF">ACAT0790_LOCUS12857</name>
</gene>
<protein>
    <submittedName>
        <fullName evidence="1">Uncharacterized protein</fullName>
    </submittedName>
</protein>
<evidence type="ECO:0000313" key="1">
    <source>
        <dbReference type="EMBL" id="CAD9111870.1"/>
    </source>
</evidence>
<dbReference type="AlphaFoldDB" id="A0A7S1LRZ4"/>
<dbReference type="EMBL" id="HBGE01021292">
    <property type="protein sequence ID" value="CAD9111870.1"/>
    <property type="molecule type" value="Transcribed_RNA"/>
</dbReference>
<name>A0A7S1LRZ4_ALECA</name>